<feature type="chain" id="PRO_5047317714" description="AB hydrolase-1 domain-containing protein" evidence="3">
    <location>
        <begin position="32"/>
        <end position="323"/>
    </location>
</feature>
<dbReference type="Proteomes" id="UP000694420">
    <property type="component" value="Unplaced"/>
</dbReference>
<dbReference type="Pfam" id="PF00561">
    <property type="entry name" value="Abhydrolase_1"/>
    <property type="match status" value="1"/>
</dbReference>
<evidence type="ECO:0000313" key="6">
    <source>
        <dbReference type="Proteomes" id="UP000694420"/>
    </source>
</evidence>
<dbReference type="PRINTS" id="PR00412">
    <property type="entry name" value="EPOXHYDRLASE"/>
</dbReference>
<dbReference type="SUPFAM" id="SSF53474">
    <property type="entry name" value="alpha/beta-Hydrolases"/>
    <property type="match status" value="1"/>
</dbReference>
<feature type="signal peptide" evidence="3">
    <location>
        <begin position="1"/>
        <end position="31"/>
    </location>
</feature>
<dbReference type="InterPro" id="IPR000639">
    <property type="entry name" value="Epox_hydrolase-like"/>
</dbReference>
<evidence type="ECO:0000259" key="4">
    <source>
        <dbReference type="Pfam" id="PF00561"/>
    </source>
</evidence>
<keyword evidence="1" id="KW-0378">Hydrolase</keyword>
<sequence length="323" mass="35979">MSPPHPTALSPWASLATSPLVLLLPWSPTTLSPWSPCGGLGPPWLPSSPPCHPQRCPLGHFHVVALDLQGFFGHLPIAQRCPLPGHRFCWRHQLREFSSHFRVVALDLRGSGASDKPLGARSYRPLLLLEDIRQVVEALGVPRCVLVGHDWGGLFSWEFAATYPDMVEKLVVIDGPHRAFIGDFAARHPSQLLRSSYVFLFQLPWLPELLLSMGDFEVRPRWAPTGGETECPPWLGPPWPVRRGDPACRERPPAPVLLLWGSRDAFLDARLAAHLHRRLAPTGCLHVLPGAGHWLPEERPDAVNRLIWDFVGRPGRPRGREGP</sequence>
<dbReference type="AlphaFoldDB" id="A0A8C6ZS52"/>
<accession>A0A8C6ZS52</accession>
<reference evidence="5" key="1">
    <citation type="submission" date="2025-08" db="UniProtKB">
        <authorList>
            <consortium name="Ensembl"/>
        </authorList>
    </citation>
    <scope>IDENTIFICATION</scope>
</reference>
<reference evidence="5" key="2">
    <citation type="submission" date="2025-09" db="UniProtKB">
        <authorList>
            <consortium name="Ensembl"/>
        </authorList>
    </citation>
    <scope>IDENTIFICATION</scope>
</reference>
<dbReference type="InterPro" id="IPR000073">
    <property type="entry name" value="AB_hydrolase_1"/>
</dbReference>
<name>A0A8C6ZS52_NOTPE</name>
<dbReference type="Gene3D" id="3.40.50.1820">
    <property type="entry name" value="alpha/beta hydrolase"/>
    <property type="match status" value="1"/>
</dbReference>
<organism evidence="5 6">
    <name type="scientific">Nothoprocta perdicaria</name>
    <name type="common">Chilean tinamou</name>
    <name type="synonym">Crypturus perdicarius</name>
    <dbReference type="NCBI Taxonomy" id="30464"/>
    <lineage>
        <taxon>Eukaryota</taxon>
        <taxon>Metazoa</taxon>
        <taxon>Chordata</taxon>
        <taxon>Craniata</taxon>
        <taxon>Vertebrata</taxon>
        <taxon>Euteleostomi</taxon>
        <taxon>Archelosauria</taxon>
        <taxon>Archosauria</taxon>
        <taxon>Dinosauria</taxon>
        <taxon>Saurischia</taxon>
        <taxon>Theropoda</taxon>
        <taxon>Coelurosauria</taxon>
        <taxon>Aves</taxon>
        <taxon>Palaeognathae</taxon>
        <taxon>Tinamiformes</taxon>
        <taxon>Tinamidae</taxon>
        <taxon>Nothoprocta</taxon>
    </lineage>
</organism>
<evidence type="ECO:0000256" key="1">
    <source>
        <dbReference type="ARBA" id="ARBA00022801"/>
    </source>
</evidence>
<protein>
    <recommendedName>
        <fullName evidence="4">AB hydrolase-1 domain-containing protein</fullName>
    </recommendedName>
</protein>
<comment type="similarity">
    <text evidence="2">Belongs to the AB hydrolase superfamily. Epoxide hydrolase family.</text>
</comment>
<dbReference type="PRINTS" id="PR00111">
    <property type="entry name" value="ABHYDROLASE"/>
</dbReference>
<evidence type="ECO:0000313" key="5">
    <source>
        <dbReference type="Ensembl" id="ENSNPEP00000019918.1"/>
    </source>
</evidence>
<dbReference type="InterPro" id="IPR029058">
    <property type="entry name" value="AB_hydrolase_fold"/>
</dbReference>
<evidence type="ECO:0000256" key="2">
    <source>
        <dbReference type="ARBA" id="ARBA00038334"/>
    </source>
</evidence>
<dbReference type="GO" id="GO:0004301">
    <property type="term" value="F:epoxide hydrolase activity"/>
    <property type="evidence" value="ECO:0007669"/>
    <property type="project" value="UniProtKB-ARBA"/>
</dbReference>
<keyword evidence="3" id="KW-0732">Signal</keyword>
<proteinExistence type="inferred from homology"/>
<evidence type="ECO:0000256" key="3">
    <source>
        <dbReference type="SAM" id="SignalP"/>
    </source>
</evidence>
<keyword evidence="6" id="KW-1185">Reference proteome</keyword>
<dbReference type="Ensembl" id="ENSNPET00000020424.1">
    <property type="protein sequence ID" value="ENSNPEP00000019918.1"/>
    <property type="gene ID" value="ENSNPEG00000014817.1"/>
</dbReference>
<feature type="domain" description="AB hydrolase-1" evidence="4">
    <location>
        <begin position="89"/>
        <end position="189"/>
    </location>
</feature>
<dbReference type="PANTHER" id="PTHR43329">
    <property type="entry name" value="EPOXIDE HYDROLASE"/>
    <property type="match status" value="1"/>
</dbReference>